<dbReference type="InterPro" id="IPR045864">
    <property type="entry name" value="aa-tRNA-synth_II/BPL/LPL"/>
</dbReference>
<dbReference type="PANTHER" id="PTHR42918">
    <property type="entry name" value="LYSYL-TRNA SYNTHETASE"/>
    <property type="match status" value="1"/>
</dbReference>
<dbReference type="GO" id="GO:0006430">
    <property type="term" value="P:lysyl-tRNA aminoacylation"/>
    <property type="evidence" value="ECO:0007669"/>
    <property type="project" value="InterPro"/>
</dbReference>
<dbReference type="EMBL" id="UOFX01000023">
    <property type="protein sequence ID" value="VAX07350.1"/>
    <property type="molecule type" value="Genomic_DNA"/>
</dbReference>
<evidence type="ECO:0000256" key="1">
    <source>
        <dbReference type="ARBA" id="ARBA00011738"/>
    </source>
</evidence>
<dbReference type="GO" id="GO:0003746">
    <property type="term" value="F:translation elongation factor activity"/>
    <property type="evidence" value="ECO:0007669"/>
    <property type="project" value="UniProtKB-KW"/>
</dbReference>
<gene>
    <name evidence="6" type="ORF">MNBD_GAMMA26-2632</name>
</gene>
<dbReference type="SUPFAM" id="SSF55681">
    <property type="entry name" value="Class II aaRS and biotin synthetases"/>
    <property type="match status" value="1"/>
</dbReference>
<dbReference type="InterPro" id="IPR004525">
    <property type="entry name" value="EpmA"/>
</dbReference>
<dbReference type="FunFam" id="3.30.930.10:FF:000017">
    <property type="entry name" value="Elongation factor P--(R)-beta-lysine ligase"/>
    <property type="match status" value="1"/>
</dbReference>
<evidence type="ECO:0000313" key="6">
    <source>
        <dbReference type="EMBL" id="VAX07350.1"/>
    </source>
</evidence>
<dbReference type="NCBIfam" id="TIGR00462">
    <property type="entry name" value="genX"/>
    <property type="match status" value="1"/>
</dbReference>
<proteinExistence type="predicted"/>
<evidence type="ECO:0000259" key="5">
    <source>
        <dbReference type="PROSITE" id="PS50862"/>
    </source>
</evidence>
<dbReference type="Pfam" id="PF00152">
    <property type="entry name" value="tRNA-synt_2"/>
    <property type="match status" value="1"/>
</dbReference>
<dbReference type="GO" id="GO:0000049">
    <property type="term" value="F:tRNA binding"/>
    <property type="evidence" value="ECO:0007669"/>
    <property type="project" value="TreeGrafter"/>
</dbReference>
<dbReference type="PANTHER" id="PTHR42918:SF6">
    <property type="entry name" value="ELONGATION FACTOR P--(R)-BETA-LYSINE LIGASE"/>
    <property type="match status" value="1"/>
</dbReference>
<dbReference type="Gene3D" id="3.30.930.10">
    <property type="entry name" value="Bira Bifunctional Protein, Domain 2"/>
    <property type="match status" value="1"/>
</dbReference>
<dbReference type="InterPro" id="IPR006195">
    <property type="entry name" value="aa-tRNA-synth_II"/>
</dbReference>
<keyword evidence="2 6" id="KW-0436">Ligase</keyword>
<keyword evidence="4" id="KW-0067">ATP-binding</keyword>
<dbReference type="PROSITE" id="PS50862">
    <property type="entry name" value="AA_TRNA_LIGASE_II"/>
    <property type="match status" value="1"/>
</dbReference>
<accession>A0A3B1BAK2</accession>
<dbReference type="GO" id="GO:0004824">
    <property type="term" value="F:lysine-tRNA ligase activity"/>
    <property type="evidence" value="ECO:0007669"/>
    <property type="project" value="InterPro"/>
</dbReference>
<dbReference type="GO" id="GO:0005524">
    <property type="term" value="F:ATP binding"/>
    <property type="evidence" value="ECO:0007669"/>
    <property type="project" value="UniProtKB-KW"/>
</dbReference>
<keyword evidence="3" id="KW-0547">Nucleotide-binding</keyword>
<feature type="domain" description="Aminoacyl-transfer RNA synthetases class-II family profile" evidence="5">
    <location>
        <begin position="1"/>
        <end position="309"/>
    </location>
</feature>
<keyword evidence="6" id="KW-0251">Elongation factor</keyword>
<dbReference type="InterPro" id="IPR004364">
    <property type="entry name" value="Aa-tRNA-synt_II"/>
</dbReference>
<dbReference type="AlphaFoldDB" id="A0A3B1BAK2"/>
<dbReference type="PRINTS" id="PR00982">
    <property type="entry name" value="TRNASYNTHLYS"/>
</dbReference>
<organism evidence="6">
    <name type="scientific">hydrothermal vent metagenome</name>
    <dbReference type="NCBI Taxonomy" id="652676"/>
    <lineage>
        <taxon>unclassified sequences</taxon>
        <taxon>metagenomes</taxon>
        <taxon>ecological metagenomes</taxon>
    </lineage>
</organism>
<evidence type="ECO:0000256" key="4">
    <source>
        <dbReference type="ARBA" id="ARBA00022840"/>
    </source>
</evidence>
<dbReference type="InterPro" id="IPR018149">
    <property type="entry name" value="Lys-tRNA-synth_II_C"/>
</dbReference>
<dbReference type="GO" id="GO:0005829">
    <property type="term" value="C:cytosol"/>
    <property type="evidence" value="ECO:0007669"/>
    <property type="project" value="TreeGrafter"/>
</dbReference>
<comment type="subunit">
    <text evidence="1">Homodimer.</text>
</comment>
<protein>
    <submittedName>
        <fullName evidence="6">Translation elongation factor P Lys34--(R)-beta-lysine ligase</fullName>
    </submittedName>
</protein>
<sequence length="313" mass="34643">MLQARAGLLTKIRAYFAQAGVLEVTTPTCSRHANTDPALENFQVTYTGPGAPVGQPFYLHTSPEFHMKRLLAAGSGSIYQTCQVFRDGECGRQHNPEFSLLEWYRLGFDHHRLMADVAALVNGVLPEPRLVERHSYGDIFQHHLGVNPHDSTASALQACAVEQGIVGADRLDLPSRDAWLDLLLIHCIEPQLGRQKLSFIYDYPASQSSLARVRQDDTPVAERFELYMNGMELANGFHELTDSAEQRRRFEQDLIQREAAGQKPVPMDENLLAALAAGLPDCAGVALGIDRLLMQITGAKRIDDVLAFPLGRA</sequence>
<dbReference type="NCBIfam" id="NF006828">
    <property type="entry name" value="PRK09350.1"/>
    <property type="match status" value="1"/>
</dbReference>
<keyword evidence="6" id="KW-0648">Protein biosynthesis</keyword>
<evidence type="ECO:0000256" key="3">
    <source>
        <dbReference type="ARBA" id="ARBA00022741"/>
    </source>
</evidence>
<reference evidence="6" key="1">
    <citation type="submission" date="2018-06" db="EMBL/GenBank/DDBJ databases">
        <authorList>
            <person name="Zhirakovskaya E."/>
        </authorList>
    </citation>
    <scope>NUCLEOTIDE SEQUENCE</scope>
</reference>
<name>A0A3B1BAK2_9ZZZZ</name>
<evidence type="ECO:0000256" key="2">
    <source>
        <dbReference type="ARBA" id="ARBA00022598"/>
    </source>
</evidence>